<evidence type="ECO:0000256" key="5">
    <source>
        <dbReference type="ARBA" id="ARBA00022801"/>
    </source>
</evidence>
<dbReference type="Pfam" id="PF02811">
    <property type="entry name" value="PHP"/>
    <property type="match status" value="1"/>
</dbReference>
<dbReference type="SUPFAM" id="SSF89550">
    <property type="entry name" value="PHP domain-like"/>
    <property type="match status" value="1"/>
</dbReference>
<evidence type="ECO:0000256" key="2">
    <source>
        <dbReference type="ARBA" id="ARBA00009152"/>
    </source>
</evidence>
<evidence type="ECO:0000256" key="3">
    <source>
        <dbReference type="ARBA" id="ARBA00013085"/>
    </source>
</evidence>
<dbReference type="EC" id="3.1.3.15" evidence="3"/>
<keyword evidence="4" id="KW-0028">Amino-acid biosynthesis</keyword>
<reference evidence="9" key="1">
    <citation type="submission" date="2020-05" db="EMBL/GenBank/DDBJ databases">
        <authorList>
            <person name="Chiriac C."/>
            <person name="Salcher M."/>
            <person name="Ghai R."/>
            <person name="Kavagutti S V."/>
        </authorList>
    </citation>
    <scope>NUCLEOTIDE SEQUENCE</scope>
</reference>
<keyword evidence="5" id="KW-0378">Hydrolase</keyword>
<dbReference type="GO" id="GO:0004401">
    <property type="term" value="F:histidinol-phosphatase activity"/>
    <property type="evidence" value="ECO:0007669"/>
    <property type="project" value="UniProtKB-EC"/>
</dbReference>
<evidence type="ECO:0000256" key="4">
    <source>
        <dbReference type="ARBA" id="ARBA00022605"/>
    </source>
</evidence>
<comment type="pathway">
    <text evidence="1">Amino-acid biosynthesis; L-histidine biosynthesis; L-histidine from 5-phospho-alpha-D-ribose 1-diphosphate: step 8/9.</text>
</comment>
<organism evidence="9">
    <name type="scientific">freshwater metagenome</name>
    <dbReference type="NCBI Taxonomy" id="449393"/>
    <lineage>
        <taxon>unclassified sequences</taxon>
        <taxon>metagenomes</taxon>
        <taxon>ecological metagenomes</taxon>
    </lineage>
</organism>
<sequence>MDEGSSLDDSQTLPADDHVHSEWSWDAAAGAMEATCARAIEIGLPSLSFTEHADFTNWTYGVDADIPDHWSQHLDQGLLRPPRLDVDGYLACLERCRERFPVLSIRSGVELGEPHWHAGQAEALLDSAPFDRVLASLHSARIDGGGFGEVGSFFDARGTAGVIREYLLEVIELIEGFDPFTVLAHIDYPVRYWPEGVKPFAAKDFEDEYRGALRALAGRGKVLEVNTRVPLDRDIIAWWRQEGGTAISFASDAHTPDALAAGLGEAAGWGRAAGFRPSSDPTDFWVRD</sequence>
<dbReference type="GO" id="GO:0000105">
    <property type="term" value="P:L-histidine biosynthetic process"/>
    <property type="evidence" value="ECO:0007669"/>
    <property type="project" value="UniProtKB-KW"/>
</dbReference>
<dbReference type="InterPro" id="IPR016195">
    <property type="entry name" value="Pol/histidinol_Pase-like"/>
</dbReference>
<comment type="catalytic activity">
    <reaction evidence="7">
        <text>L-histidinol phosphate + H2O = L-histidinol + phosphate</text>
        <dbReference type="Rhea" id="RHEA:14465"/>
        <dbReference type="ChEBI" id="CHEBI:15377"/>
        <dbReference type="ChEBI" id="CHEBI:43474"/>
        <dbReference type="ChEBI" id="CHEBI:57699"/>
        <dbReference type="ChEBI" id="CHEBI:57980"/>
        <dbReference type="EC" id="3.1.3.15"/>
    </reaction>
</comment>
<comment type="similarity">
    <text evidence="2">Belongs to the PHP hydrolase family. HisK subfamily.</text>
</comment>
<dbReference type="InterPro" id="IPR010140">
    <property type="entry name" value="Histidinol_P_phosphatase_HisJ"/>
</dbReference>
<evidence type="ECO:0000313" key="9">
    <source>
        <dbReference type="EMBL" id="CAB5008849.1"/>
    </source>
</evidence>
<dbReference type="PANTHER" id="PTHR21039">
    <property type="entry name" value="HISTIDINOL PHOSPHATASE-RELATED"/>
    <property type="match status" value="1"/>
</dbReference>
<evidence type="ECO:0000256" key="6">
    <source>
        <dbReference type="ARBA" id="ARBA00023102"/>
    </source>
</evidence>
<feature type="domain" description="PHP" evidence="8">
    <location>
        <begin position="18"/>
        <end position="227"/>
    </location>
</feature>
<dbReference type="Gene3D" id="3.20.20.140">
    <property type="entry name" value="Metal-dependent hydrolases"/>
    <property type="match status" value="1"/>
</dbReference>
<dbReference type="GO" id="GO:0005737">
    <property type="term" value="C:cytoplasm"/>
    <property type="evidence" value="ECO:0007669"/>
    <property type="project" value="TreeGrafter"/>
</dbReference>
<proteinExistence type="inferred from homology"/>
<dbReference type="AlphaFoldDB" id="A0A6J7PYS0"/>
<accession>A0A6J7PYS0</accession>
<evidence type="ECO:0000259" key="8">
    <source>
        <dbReference type="Pfam" id="PF02811"/>
    </source>
</evidence>
<keyword evidence="6" id="KW-0368">Histidine biosynthesis</keyword>
<evidence type="ECO:0000256" key="7">
    <source>
        <dbReference type="ARBA" id="ARBA00049158"/>
    </source>
</evidence>
<protein>
    <recommendedName>
        <fullName evidence="3">histidinol-phosphatase</fullName>
        <ecNumber evidence="3">3.1.3.15</ecNumber>
    </recommendedName>
</protein>
<gene>
    <name evidence="9" type="ORF">UFOPK4061_00767</name>
</gene>
<dbReference type="PANTHER" id="PTHR21039:SF0">
    <property type="entry name" value="HISTIDINOL-PHOSPHATASE"/>
    <property type="match status" value="1"/>
</dbReference>
<name>A0A6J7PYS0_9ZZZZ</name>
<dbReference type="InterPro" id="IPR004013">
    <property type="entry name" value="PHP_dom"/>
</dbReference>
<dbReference type="EMBL" id="CAFBPD010000120">
    <property type="protein sequence ID" value="CAB5008849.1"/>
    <property type="molecule type" value="Genomic_DNA"/>
</dbReference>
<evidence type="ECO:0000256" key="1">
    <source>
        <dbReference type="ARBA" id="ARBA00004970"/>
    </source>
</evidence>